<evidence type="ECO:0000313" key="2">
    <source>
        <dbReference type="Proteomes" id="UP000230750"/>
    </source>
</evidence>
<dbReference type="AlphaFoldDB" id="A0A2G8JPG1"/>
<comment type="caution">
    <text evidence="1">The sequence shown here is derived from an EMBL/GenBank/DDBJ whole genome shotgun (WGS) entry which is preliminary data.</text>
</comment>
<reference evidence="1 2" key="1">
    <citation type="journal article" date="2017" name="PLoS Biol.">
        <title>The sea cucumber genome provides insights into morphological evolution and visceral regeneration.</title>
        <authorList>
            <person name="Zhang X."/>
            <person name="Sun L."/>
            <person name="Yuan J."/>
            <person name="Sun Y."/>
            <person name="Gao Y."/>
            <person name="Zhang L."/>
            <person name="Li S."/>
            <person name="Dai H."/>
            <person name="Hamel J.F."/>
            <person name="Liu C."/>
            <person name="Yu Y."/>
            <person name="Liu S."/>
            <person name="Lin W."/>
            <person name="Guo K."/>
            <person name="Jin S."/>
            <person name="Xu P."/>
            <person name="Storey K.B."/>
            <person name="Huan P."/>
            <person name="Zhang T."/>
            <person name="Zhou Y."/>
            <person name="Zhang J."/>
            <person name="Lin C."/>
            <person name="Li X."/>
            <person name="Xing L."/>
            <person name="Huo D."/>
            <person name="Sun M."/>
            <person name="Wang L."/>
            <person name="Mercier A."/>
            <person name="Li F."/>
            <person name="Yang H."/>
            <person name="Xiang J."/>
        </authorList>
    </citation>
    <scope>NUCLEOTIDE SEQUENCE [LARGE SCALE GENOMIC DNA]</scope>
    <source>
        <strain evidence="1">Shaxun</strain>
        <tissue evidence="1">Muscle</tissue>
    </source>
</reference>
<gene>
    <name evidence="1" type="ORF">BSL78_25525</name>
</gene>
<dbReference type="Proteomes" id="UP000230750">
    <property type="component" value="Unassembled WGS sequence"/>
</dbReference>
<dbReference type="EMBL" id="MRZV01001472">
    <property type="protein sequence ID" value="PIK37654.1"/>
    <property type="molecule type" value="Genomic_DNA"/>
</dbReference>
<keyword evidence="2" id="KW-1185">Reference proteome</keyword>
<accession>A0A2G8JPG1</accession>
<proteinExistence type="predicted"/>
<protein>
    <submittedName>
        <fullName evidence="1">Uncharacterized protein</fullName>
    </submittedName>
</protein>
<organism evidence="1 2">
    <name type="scientific">Stichopus japonicus</name>
    <name type="common">Sea cucumber</name>
    <dbReference type="NCBI Taxonomy" id="307972"/>
    <lineage>
        <taxon>Eukaryota</taxon>
        <taxon>Metazoa</taxon>
        <taxon>Echinodermata</taxon>
        <taxon>Eleutherozoa</taxon>
        <taxon>Echinozoa</taxon>
        <taxon>Holothuroidea</taxon>
        <taxon>Aspidochirotacea</taxon>
        <taxon>Aspidochirotida</taxon>
        <taxon>Stichopodidae</taxon>
        <taxon>Apostichopus</taxon>
    </lineage>
</organism>
<sequence length="116" mass="12982">MLIEPYVTFLQIPVFHLELLQSFSKANAGNIILCSGLQFSCPVSLKKLSIDYEGRELTETEVVGILMFAQQSQRLEELIFLFCLLPQSIAAKNIPSIMNSRKVKGTVCECSGWIDP</sequence>
<evidence type="ECO:0000313" key="1">
    <source>
        <dbReference type="EMBL" id="PIK37654.1"/>
    </source>
</evidence>
<name>A0A2G8JPG1_STIJA</name>